<feature type="transmembrane region" description="Helical" evidence="1">
    <location>
        <begin position="112"/>
        <end position="144"/>
    </location>
</feature>
<feature type="transmembrane region" description="Helical" evidence="1">
    <location>
        <begin position="150"/>
        <end position="180"/>
    </location>
</feature>
<sequence length="519" mass="56224">MRPFCKRHRVPVSAGILALPAYILWAVFLATGGGDLAAQVSWTRFVAEHPGSPYSLGWYGGVHVGNYSVLAPQLMALLGVRTVTVASGVAASWLIGCVFVRSGIRNPMWPTLLAVLFLWGNVASGRSTFALGVALALASCLMLMGRSRRLVAAGVFSTLATMASPVAGLFLLVCGTGWLLNRDFGKALALCTPPTAVVGLTTLLFPFSGVMPMSTSDLWKPILFSVLLAAFAPPDWRVLRYSSATYALGVVLSALIPTPVGANVVRLAELFGGPVLLAALLTGKGRLLQKAALGVGLVLSTQWVTSHTIHVTKMSTPVPAWATQARGVLAALDRLDADRTRVEVVPAINHRETTVLGHYVNLARGWNRQVDVERGDLFYEGRFSAAKYRSWLNNWAVKYVILPTGEPDFAAKDEARLVKSEPNWLKPVWHDANWRIYAVKNARPMATGAGASVIGSDNAKLTLRTRRQGAVSLRIAYSPWLRTNAGCIEREGEWVRLKVPGAGRYEIDSSYLGPWQRHC</sequence>
<keyword evidence="1" id="KW-0472">Membrane</keyword>
<dbReference type="OrthoDB" id="5178168at2"/>
<evidence type="ECO:0000313" key="3">
    <source>
        <dbReference type="Proteomes" id="UP000326553"/>
    </source>
</evidence>
<name>A0A5J6HW89_STRAD</name>
<protein>
    <recommendedName>
        <fullName evidence="4">DUF2029 domain-containing protein</fullName>
    </recommendedName>
</protein>
<dbReference type="EMBL" id="CP023695">
    <property type="protein sequence ID" value="QEV22611.1"/>
    <property type="molecule type" value="Genomic_DNA"/>
</dbReference>
<feature type="transmembrane region" description="Helical" evidence="1">
    <location>
        <begin position="74"/>
        <end position="100"/>
    </location>
</feature>
<feature type="transmembrane region" description="Helical" evidence="1">
    <location>
        <begin position="12"/>
        <end position="32"/>
    </location>
</feature>
<accession>A0A5J6HW89</accession>
<gene>
    <name evidence="2" type="ORF">CP975_29115</name>
</gene>
<keyword evidence="1" id="KW-0812">Transmembrane</keyword>
<evidence type="ECO:0000256" key="1">
    <source>
        <dbReference type="SAM" id="Phobius"/>
    </source>
</evidence>
<proteinExistence type="predicted"/>
<evidence type="ECO:0008006" key="4">
    <source>
        <dbReference type="Google" id="ProtNLM"/>
    </source>
</evidence>
<keyword evidence="3" id="KW-1185">Reference proteome</keyword>
<keyword evidence="1" id="KW-1133">Transmembrane helix</keyword>
<evidence type="ECO:0000313" key="2">
    <source>
        <dbReference type="EMBL" id="QEV22611.1"/>
    </source>
</evidence>
<dbReference type="AlphaFoldDB" id="A0A5J6HW89"/>
<feature type="transmembrane region" description="Helical" evidence="1">
    <location>
        <begin position="218"/>
        <end position="234"/>
    </location>
</feature>
<reference evidence="2 3" key="1">
    <citation type="submission" date="2017-09" db="EMBL/GenBank/DDBJ databases">
        <authorList>
            <person name="Lee N."/>
            <person name="Cho B.-K."/>
        </authorList>
    </citation>
    <scope>NUCLEOTIDE SEQUENCE [LARGE SCALE GENOMIC DNA]</scope>
    <source>
        <strain evidence="2 3">ATCC 12461</strain>
    </source>
</reference>
<dbReference type="Proteomes" id="UP000326553">
    <property type="component" value="Chromosome"/>
</dbReference>
<organism evidence="2 3">
    <name type="scientific">Streptomyces alboniger</name>
    <dbReference type="NCBI Taxonomy" id="132473"/>
    <lineage>
        <taxon>Bacteria</taxon>
        <taxon>Bacillati</taxon>
        <taxon>Actinomycetota</taxon>
        <taxon>Actinomycetes</taxon>
        <taxon>Kitasatosporales</taxon>
        <taxon>Streptomycetaceae</taxon>
        <taxon>Streptomyces</taxon>
        <taxon>Streptomyces aurantiacus group</taxon>
    </lineage>
</organism>
<feature type="transmembrane region" description="Helical" evidence="1">
    <location>
        <begin position="187"/>
        <end position="206"/>
    </location>
</feature>
<feature type="transmembrane region" description="Helical" evidence="1">
    <location>
        <begin position="241"/>
        <end position="258"/>
    </location>
</feature>
<dbReference type="KEGG" id="salw:CP975_29115"/>